<dbReference type="PIR" id="F71159">
    <property type="entry name" value="F71159"/>
</dbReference>
<sequence length="140" mass="15145">MAEIARIRAIFARALPTAFPIAIPLLPLYEEIAETVTSGRVVATLANTRAIKNSLTLKASAILVAASTNISLPLMRSRSPAENIRISSIVTPTLPPREDMPLILKIIHSPRSSRIFFISSSFFSFLSSSSISPPRVANNS</sequence>
<name>O58200_PYRHO</name>
<dbReference type="KEGG" id="pho:PH0475"/>
<organism evidence="1 2">
    <name type="scientific">Pyrococcus horikoshii (strain ATCC 700860 / DSM 12428 / JCM 9974 / NBRC 100139 / OT-3)</name>
    <dbReference type="NCBI Taxonomy" id="70601"/>
    <lineage>
        <taxon>Archaea</taxon>
        <taxon>Methanobacteriati</taxon>
        <taxon>Methanobacteriota</taxon>
        <taxon>Thermococci</taxon>
        <taxon>Thermococcales</taxon>
        <taxon>Thermococcaceae</taxon>
        <taxon>Pyrococcus</taxon>
    </lineage>
</organism>
<gene>
    <name evidence="1" type="ordered locus">PH0475</name>
</gene>
<protein>
    <submittedName>
        <fullName evidence="1">Uncharacterized protein</fullName>
    </submittedName>
</protein>
<dbReference type="AlphaFoldDB" id="O58200"/>
<dbReference type="EnsemblBacteria" id="BAA29563">
    <property type="protein sequence ID" value="BAA29563"/>
    <property type="gene ID" value="BAA29563"/>
</dbReference>
<keyword evidence="2" id="KW-1185">Reference proteome</keyword>
<accession>O58200</accession>
<proteinExistence type="predicted"/>
<dbReference type="Proteomes" id="UP000000752">
    <property type="component" value="Chromosome"/>
</dbReference>
<evidence type="ECO:0000313" key="1">
    <source>
        <dbReference type="EMBL" id="BAA29563.1"/>
    </source>
</evidence>
<evidence type="ECO:0000313" key="2">
    <source>
        <dbReference type="Proteomes" id="UP000000752"/>
    </source>
</evidence>
<reference evidence="1 2" key="1">
    <citation type="journal article" date="1998" name="DNA Res.">
        <title>Complete sequence and gene organization of the genome of a hyper-thermophilic archaebacterium, Pyrococcus horikoshii OT3.</title>
        <authorList>
            <person name="Kawarabayasi Y."/>
            <person name="Sawada M."/>
            <person name="Horikawa H."/>
            <person name="Haikawa Y."/>
            <person name="Hino Y."/>
            <person name="Yamamoto S."/>
            <person name="Sekine M."/>
            <person name="Baba S."/>
            <person name="Kosugi H."/>
            <person name="Hosoyama A."/>
            <person name="Nagai Y."/>
            <person name="Sakai M."/>
            <person name="Ogura K."/>
            <person name="Otuka R."/>
            <person name="Nakazawa H."/>
            <person name="Takamiya M."/>
            <person name="Ohfuku Y."/>
            <person name="Funahashi T."/>
            <person name="Tanaka T."/>
            <person name="Kudoh Y."/>
            <person name="Yamazaki J."/>
            <person name="Kushida N."/>
            <person name="Oguchi A."/>
            <person name="Aoki K."/>
            <person name="Nakamura Y."/>
            <person name="Robb T.F."/>
            <person name="Horikoshi K."/>
            <person name="Masuchi Y."/>
            <person name="Shizuya H."/>
            <person name="Kikuchi H."/>
        </authorList>
    </citation>
    <scope>NUCLEOTIDE SEQUENCE [LARGE SCALE GENOMIC DNA]</scope>
    <source>
        <strain evidence="2">ATCC 700860 / DSM 12428 / JCM 9974 / NBRC 100139 / OT-3</strain>
    </source>
</reference>
<dbReference type="EMBL" id="BA000001">
    <property type="protein sequence ID" value="BAA29563.1"/>
    <property type="molecule type" value="Genomic_DNA"/>
</dbReference>